<evidence type="ECO:0000256" key="6">
    <source>
        <dbReference type="ARBA" id="ARBA00023002"/>
    </source>
</evidence>
<dbReference type="InterPro" id="IPR044862">
    <property type="entry name" value="Pro_4_hyd_alph_FE2OG_OXY"/>
</dbReference>
<dbReference type="Proteomes" id="UP000232323">
    <property type="component" value="Unassembled WGS sequence"/>
</dbReference>
<evidence type="ECO:0000313" key="10">
    <source>
        <dbReference type="EMBL" id="GAX75549.1"/>
    </source>
</evidence>
<keyword evidence="11" id="KW-1185">Reference proteome</keyword>
<comment type="similarity">
    <text evidence="2">Belongs to the PIH1 family.</text>
</comment>
<dbReference type="GO" id="GO:0031418">
    <property type="term" value="F:L-ascorbic acid binding"/>
    <property type="evidence" value="ECO:0007669"/>
    <property type="project" value="UniProtKB-KW"/>
</dbReference>
<evidence type="ECO:0000256" key="2">
    <source>
        <dbReference type="ARBA" id="ARBA00008511"/>
    </source>
</evidence>
<evidence type="ECO:0000313" key="11">
    <source>
        <dbReference type="Proteomes" id="UP000232323"/>
    </source>
</evidence>
<dbReference type="GO" id="GO:0008198">
    <property type="term" value="F:ferrous iron binding"/>
    <property type="evidence" value="ECO:0007669"/>
    <property type="project" value="TreeGrafter"/>
</dbReference>
<dbReference type="PANTHER" id="PTHR12907">
    <property type="entry name" value="EGL NINE HOMOLOG-RELATED"/>
    <property type="match status" value="1"/>
</dbReference>
<evidence type="ECO:0000259" key="9">
    <source>
        <dbReference type="PROSITE" id="PS51471"/>
    </source>
</evidence>
<evidence type="ECO:0000256" key="4">
    <source>
        <dbReference type="ARBA" id="ARBA00022896"/>
    </source>
</evidence>
<dbReference type="STRING" id="1157962.A0A250WXY3"/>
<keyword evidence="7" id="KW-0408">Iron</keyword>
<dbReference type="Gene3D" id="2.60.120.620">
    <property type="entry name" value="q2cbj1_9rhob like domain"/>
    <property type="match status" value="1"/>
</dbReference>
<keyword evidence="6" id="KW-0560">Oxidoreductase</keyword>
<dbReference type="InterPro" id="IPR005123">
    <property type="entry name" value="Oxoglu/Fe-dep_dioxygenase_dom"/>
</dbReference>
<keyword evidence="5" id="KW-0223">Dioxygenase</keyword>
<comment type="caution">
    <text evidence="10">The sequence shown here is derived from an EMBL/GenBank/DDBJ whole genome shotgun (WGS) entry which is preliminary data.</text>
</comment>
<proteinExistence type="inferred from homology"/>
<evidence type="ECO:0000256" key="3">
    <source>
        <dbReference type="ARBA" id="ARBA00022723"/>
    </source>
</evidence>
<gene>
    <name evidence="10" type="ORF">CEUSTIGMA_g2992.t1</name>
</gene>
<dbReference type="Pfam" id="PF13640">
    <property type="entry name" value="2OG-FeII_Oxy_3"/>
    <property type="match status" value="1"/>
</dbReference>
<evidence type="ECO:0000256" key="1">
    <source>
        <dbReference type="ARBA" id="ARBA00001961"/>
    </source>
</evidence>
<dbReference type="GO" id="GO:0031543">
    <property type="term" value="F:peptidyl-proline dioxygenase activity"/>
    <property type="evidence" value="ECO:0007669"/>
    <property type="project" value="TreeGrafter"/>
</dbReference>
<comment type="cofactor">
    <cofactor evidence="1">
        <name>L-ascorbate</name>
        <dbReference type="ChEBI" id="CHEBI:38290"/>
    </cofactor>
</comment>
<dbReference type="GO" id="GO:0071456">
    <property type="term" value="P:cellular response to hypoxia"/>
    <property type="evidence" value="ECO:0007669"/>
    <property type="project" value="TreeGrafter"/>
</dbReference>
<evidence type="ECO:0000256" key="7">
    <source>
        <dbReference type="ARBA" id="ARBA00023004"/>
    </source>
</evidence>
<dbReference type="InterPro" id="IPR041442">
    <property type="entry name" value="PIH1D1/2/3_CS-like"/>
</dbReference>
<dbReference type="PANTHER" id="PTHR12907:SF26">
    <property type="entry name" value="HIF PROLYL HYDROXYLASE, ISOFORM C"/>
    <property type="match status" value="1"/>
</dbReference>
<dbReference type="PROSITE" id="PS51471">
    <property type="entry name" value="FE2OG_OXY"/>
    <property type="match status" value="1"/>
</dbReference>
<sequence>MDEIISLSILLNDYGVKSASEVITDIIDSERLVLSHKDSNVPFLELSFPCKIEDSTIKAKFKSKTGLLQVCAKKVTPGIFEGGQTEEDTAPDSATEDVPSKLPSSSSPSPPLDDADLMCDFADEAYMTSLSLQPQENMKNAAVQQGVAAAQGSTIQKTADKAGPVQQKHTQNAYTSQLYPQQPQLPISSCGSESVRLASSIDGTGLAASLGYSFAPLLTLLADTSSHVNAVPKGNPKKAKKQEKKKAGSSALSVAATCTLKLLGESLMLNGWAVCDNYIPGPIVDQVRKEIKQMESHYTPGQIWVGKEADAGAQIAVQDVRGDSVLWMDDQALTATAFIKEGKKQSCSFLTLHQVVCAVDQLIMHELPRYTQGLSLVAAGGRSDVMLAIYPGKGSRFAKHIDNTAQDGRRLTCLCYLNNGWQPEFGGSLRVTSPGQPSADILPLGGRLACFWSKSVAHEVCPTHHPRHSFTLWFYDALEKAEALAAAKVSIGGTASAAAQSSARSLIRDILAQDVITPTEEGCAILANRVKTMPIAALSIVAGVVGAASVQDFVAAATHMDPTSLAVLRDEIRRMGLQQTHAPSL</sequence>
<dbReference type="EMBL" id="BEGY01000012">
    <property type="protein sequence ID" value="GAX75549.1"/>
    <property type="molecule type" value="Genomic_DNA"/>
</dbReference>
<name>A0A250WXY3_9CHLO</name>
<dbReference type="AlphaFoldDB" id="A0A250WXY3"/>
<dbReference type="Pfam" id="PF18201">
    <property type="entry name" value="PIH1_CS"/>
    <property type="match status" value="1"/>
</dbReference>
<organism evidence="10 11">
    <name type="scientific">Chlamydomonas eustigma</name>
    <dbReference type="NCBI Taxonomy" id="1157962"/>
    <lineage>
        <taxon>Eukaryota</taxon>
        <taxon>Viridiplantae</taxon>
        <taxon>Chlorophyta</taxon>
        <taxon>core chlorophytes</taxon>
        <taxon>Chlorophyceae</taxon>
        <taxon>CS clade</taxon>
        <taxon>Chlamydomonadales</taxon>
        <taxon>Chlamydomonadaceae</taxon>
        <taxon>Chlamydomonas</taxon>
    </lineage>
</organism>
<reference evidence="10 11" key="1">
    <citation type="submission" date="2017-08" db="EMBL/GenBank/DDBJ databases">
        <title>Acidophilic green algal genome provides insights into adaptation to an acidic environment.</title>
        <authorList>
            <person name="Hirooka S."/>
            <person name="Hirose Y."/>
            <person name="Kanesaki Y."/>
            <person name="Higuchi S."/>
            <person name="Fujiwara T."/>
            <person name="Onuma R."/>
            <person name="Era A."/>
            <person name="Ohbayashi R."/>
            <person name="Uzuka A."/>
            <person name="Nozaki H."/>
            <person name="Yoshikawa H."/>
            <person name="Miyagishima S.Y."/>
        </authorList>
    </citation>
    <scope>NUCLEOTIDE SEQUENCE [LARGE SCALE GENOMIC DNA]</scope>
    <source>
        <strain evidence="10 11">NIES-2499</strain>
    </source>
</reference>
<dbReference type="OrthoDB" id="76265at2759"/>
<dbReference type="InterPro" id="IPR051559">
    <property type="entry name" value="HIF_prolyl_hydroxylases"/>
</dbReference>
<keyword evidence="4" id="KW-0847">Vitamin C</keyword>
<dbReference type="InterPro" id="IPR006620">
    <property type="entry name" value="Pro_4_hyd_alph"/>
</dbReference>
<protein>
    <recommendedName>
        <fullName evidence="9">Fe2OG dioxygenase domain-containing protein</fullName>
    </recommendedName>
</protein>
<evidence type="ECO:0000256" key="5">
    <source>
        <dbReference type="ARBA" id="ARBA00022964"/>
    </source>
</evidence>
<accession>A0A250WXY3</accession>
<dbReference type="SMART" id="SM00702">
    <property type="entry name" value="P4Hc"/>
    <property type="match status" value="1"/>
</dbReference>
<evidence type="ECO:0000256" key="8">
    <source>
        <dbReference type="SAM" id="MobiDB-lite"/>
    </source>
</evidence>
<keyword evidence="3" id="KW-0479">Metal-binding</keyword>
<feature type="domain" description="Fe2OG dioxygenase" evidence="9">
    <location>
        <begin position="381"/>
        <end position="476"/>
    </location>
</feature>
<feature type="region of interest" description="Disordered" evidence="8">
    <location>
        <begin position="80"/>
        <end position="115"/>
    </location>
</feature>